<dbReference type="InterPro" id="IPR036047">
    <property type="entry name" value="F-box-like_dom_sf"/>
</dbReference>
<sequence length="188" mass="21257">MLNFEAVKRKLRCYVGRLQRGLRRHRRQYGTLADALKPQRLRPATSLGDLPVEVFHQILATLQDGREPDTIATCSLVSRRWRAVALPYLFSVITIREEADFEDFLDFVANAPHICRCIRTLTLTGDGDGVARLDCSAFPLPQSHPATTALLGSPDTRGYCYRRPQVRRRPTYHILRMAGGSGGLRRPL</sequence>
<dbReference type="Proteomes" id="UP000256964">
    <property type="component" value="Unassembled WGS sequence"/>
</dbReference>
<proteinExistence type="predicted"/>
<accession>A0A371DGX9</accession>
<organism evidence="2 3">
    <name type="scientific">Lentinus brumalis</name>
    <dbReference type="NCBI Taxonomy" id="2498619"/>
    <lineage>
        <taxon>Eukaryota</taxon>
        <taxon>Fungi</taxon>
        <taxon>Dikarya</taxon>
        <taxon>Basidiomycota</taxon>
        <taxon>Agaricomycotina</taxon>
        <taxon>Agaricomycetes</taxon>
        <taxon>Polyporales</taxon>
        <taxon>Polyporaceae</taxon>
        <taxon>Lentinus</taxon>
    </lineage>
</organism>
<dbReference type="InterPro" id="IPR001810">
    <property type="entry name" value="F-box_dom"/>
</dbReference>
<dbReference type="EMBL" id="KZ857393">
    <property type="protein sequence ID" value="RDX51789.1"/>
    <property type="molecule type" value="Genomic_DNA"/>
</dbReference>
<dbReference type="Gene3D" id="1.20.1280.50">
    <property type="match status" value="1"/>
</dbReference>
<reference evidence="2 3" key="1">
    <citation type="journal article" date="2018" name="Biotechnol. Biofuels">
        <title>Integrative visual omics of the white-rot fungus Polyporus brumalis exposes the biotechnological potential of its oxidative enzymes for delignifying raw plant biomass.</title>
        <authorList>
            <person name="Miyauchi S."/>
            <person name="Rancon A."/>
            <person name="Drula E."/>
            <person name="Hage H."/>
            <person name="Chaduli D."/>
            <person name="Favel A."/>
            <person name="Grisel S."/>
            <person name="Henrissat B."/>
            <person name="Herpoel-Gimbert I."/>
            <person name="Ruiz-Duenas F.J."/>
            <person name="Chevret D."/>
            <person name="Hainaut M."/>
            <person name="Lin J."/>
            <person name="Wang M."/>
            <person name="Pangilinan J."/>
            <person name="Lipzen A."/>
            <person name="Lesage-Meessen L."/>
            <person name="Navarro D."/>
            <person name="Riley R."/>
            <person name="Grigoriev I.V."/>
            <person name="Zhou S."/>
            <person name="Raouche S."/>
            <person name="Rosso M.N."/>
        </authorList>
    </citation>
    <scope>NUCLEOTIDE SEQUENCE [LARGE SCALE GENOMIC DNA]</scope>
    <source>
        <strain evidence="2 3">BRFM 1820</strain>
    </source>
</reference>
<name>A0A371DGX9_9APHY</name>
<evidence type="ECO:0000313" key="2">
    <source>
        <dbReference type="EMBL" id="RDX51789.1"/>
    </source>
</evidence>
<evidence type="ECO:0000259" key="1">
    <source>
        <dbReference type="Pfam" id="PF12937"/>
    </source>
</evidence>
<feature type="domain" description="F-box" evidence="1">
    <location>
        <begin position="48"/>
        <end position="90"/>
    </location>
</feature>
<evidence type="ECO:0000313" key="3">
    <source>
        <dbReference type="Proteomes" id="UP000256964"/>
    </source>
</evidence>
<dbReference type="Pfam" id="PF12937">
    <property type="entry name" value="F-box-like"/>
    <property type="match status" value="1"/>
</dbReference>
<dbReference type="CDD" id="cd09917">
    <property type="entry name" value="F-box_SF"/>
    <property type="match status" value="1"/>
</dbReference>
<keyword evidence="3" id="KW-1185">Reference proteome</keyword>
<dbReference type="SUPFAM" id="SSF81383">
    <property type="entry name" value="F-box domain"/>
    <property type="match status" value="1"/>
</dbReference>
<dbReference type="OrthoDB" id="2745780at2759"/>
<dbReference type="AlphaFoldDB" id="A0A371DGX9"/>
<protein>
    <recommendedName>
        <fullName evidence="1">F-box domain-containing protein</fullName>
    </recommendedName>
</protein>
<gene>
    <name evidence="2" type="ORF">OH76DRAFT_273240</name>
</gene>